<keyword evidence="3" id="KW-0808">Transferase</keyword>
<dbReference type="InterPro" id="IPR052905">
    <property type="entry name" value="LD-transpeptidase_YkuD-like"/>
</dbReference>
<dbReference type="PANTHER" id="PTHR41533:SF2">
    <property type="entry name" value="BLR7131 PROTEIN"/>
    <property type="match status" value="1"/>
</dbReference>
<feature type="domain" description="L,D-TPase catalytic" evidence="8">
    <location>
        <begin position="297"/>
        <end position="477"/>
    </location>
</feature>
<evidence type="ECO:0000313" key="9">
    <source>
        <dbReference type="EMBL" id="SHK95566.1"/>
    </source>
</evidence>
<dbReference type="Gene3D" id="1.10.101.10">
    <property type="entry name" value="PGBD-like superfamily/PGBD"/>
    <property type="match status" value="1"/>
</dbReference>
<evidence type="ECO:0000256" key="5">
    <source>
        <dbReference type="ARBA" id="ARBA00022984"/>
    </source>
</evidence>
<gene>
    <name evidence="9" type="ORF">SAMN05444398_10198</name>
</gene>
<dbReference type="Pfam" id="PF20142">
    <property type="entry name" value="Scaffold"/>
    <property type="match status" value="1"/>
</dbReference>
<dbReference type="GO" id="GO:0009252">
    <property type="term" value="P:peptidoglycan biosynthetic process"/>
    <property type="evidence" value="ECO:0007669"/>
    <property type="project" value="UniProtKB-UniPathway"/>
</dbReference>
<evidence type="ECO:0000259" key="8">
    <source>
        <dbReference type="PROSITE" id="PS52029"/>
    </source>
</evidence>
<evidence type="ECO:0000313" key="10">
    <source>
        <dbReference type="Proteomes" id="UP000183974"/>
    </source>
</evidence>
<protein>
    <submittedName>
        <fullName evidence="9">Murein L,D-transpeptidase YcbB/YkuD</fullName>
    </submittedName>
</protein>
<dbReference type="Proteomes" id="UP000183974">
    <property type="component" value="Unassembled WGS sequence"/>
</dbReference>
<dbReference type="GO" id="GO:0016740">
    <property type="term" value="F:transferase activity"/>
    <property type="evidence" value="ECO:0007669"/>
    <property type="project" value="UniProtKB-KW"/>
</dbReference>
<comment type="pathway">
    <text evidence="1 7">Cell wall biogenesis; peptidoglycan biosynthesis.</text>
</comment>
<name>A0A1M6WPJ7_9RHOB</name>
<dbReference type="InterPro" id="IPR038063">
    <property type="entry name" value="Transpep_catalytic_dom"/>
</dbReference>
<evidence type="ECO:0000256" key="1">
    <source>
        <dbReference type="ARBA" id="ARBA00004752"/>
    </source>
</evidence>
<dbReference type="AlphaFoldDB" id="A0A1M6WPJ7"/>
<dbReference type="STRING" id="337701.SAMN05444398_10198"/>
<dbReference type="Gene3D" id="2.40.440.10">
    <property type="entry name" value="L,D-transpeptidase catalytic domain-like"/>
    <property type="match status" value="1"/>
</dbReference>
<dbReference type="SUPFAM" id="SSF141523">
    <property type="entry name" value="L,D-transpeptidase catalytic domain-like"/>
    <property type="match status" value="1"/>
</dbReference>
<dbReference type="Pfam" id="PF01471">
    <property type="entry name" value="PG_binding_1"/>
    <property type="match status" value="1"/>
</dbReference>
<dbReference type="InterPro" id="IPR036365">
    <property type="entry name" value="PGBD-like_sf"/>
</dbReference>
<reference evidence="9 10" key="1">
    <citation type="submission" date="2016-11" db="EMBL/GenBank/DDBJ databases">
        <authorList>
            <person name="Jaros S."/>
            <person name="Januszkiewicz K."/>
            <person name="Wedrychowicz H."/>
        </authorList>
    </citation>
    <scope>NUCLEOTIDE SEQUENCE [LARGE SCALE GENOMIC DNA]</scope>
    <source>
        <strain evidence="9 10">DSM 29589</strain>
    </source>
</reference>
<proteinExistence type="inferred from homology"/>
<dbReference type="EMBL" id="FRBR01000001">
    <property type="protein sequence ID" value="SHK95566.1"/>
    <property type="molecule type" value="Genomic_DNA"/>
</dbReference>
<keyword evidence="4 7" id="KW-0133">Cell shape</keyword>
<dbReference type="CDD" id="cd16913">
    <property type="entry name" value="YkuD_like"/>
    <property type="match status" value="1"/>
</dbReference>
<comment type="similarity">
    <text evidence="2">Belongs to the YkuD family.</text>
</comment>
<keyword evidence="6 7" id="KW-0961">Cell wall biogenesis/degradation</keyword>
<dbReference type="GO" id="GO:0008360">
    <property type="term" value="P:regulation of cell shape"/>
    <property type="evidence" value="ECO:0007669"/>
    <property type="project" value="UniProtKB-UniRule"/>
</dbReference>
<dbReference type="OrthoDB" id="9778545at2"/>
<accession>A0A1M6WPJ7</accession>
<keyword evidence="10" id="KW-1185">Reference proteome</keyword>
<dbReference type="UniPathway" id="UPA00219"/>
<dbReference type="Pfam" id="PF03734">
    <property type="entry name" value="YkuD"/>
    <property type="match status" value="1"/>
</dbReference>
<dbReference type="InterPro" id="IPR005490">
    <property type="entry name" value="LD_TPept_cat_dom"/>
</dbReference>
<keyword evidence="5 7" id="KW-0573">Peptidoglycan synthesis</keyword>
<evidence type="ECO:0000256" key="4">
    <source>
        <dbReference type="ARBA" id="ARBA00022960"/>
    </source>
</evidence>
<sequence length="537" mass="60488">MTSVNSAALRMVFLGALVVLFQVLLGAGGAQAQVTAFKQAVAEAAAQDRDIAAFYRDNNYEPLWTGRSGEDRRRRAALFDAIASADDHGLPAERYDADALMQQLKAADSLRALGLVEVAMSRTFLKFAREMQTGMLVPGRVDNGIKRQVPYRERVSYLSGFQKSNPGGFFRALPPQNNEYTRLMKEKLRLERLLARGGWGARVPAETLKPGQSGAAVVALRNRLIAMGFLRRSATQTYDEQMLQAVQQFQLAHGLTPDGVAGAGTMAEVNTSVQDRLKSVIVAMERERWMNQPRGKRHILVNLTDFSARILDNDHVTFETRAVVGKNQSDRRSPEFSDQMEFMVINPTWHVPRSIAVKEYLPMMKRNRNAAGHLRLYDRRGRQVSRSAINFNAYNASNFPYAIKQPPSQRNALGLVKFMFPNQYNIYLHDTPSKSLFDHEKRDYSHGCIRLQKPFEFAYALLARQESDPEGFFHSVLNTGNETRVPLKQAVPVHIIYRTAFTTAKGPTQYRRDVYGRDARIWTALEKAGVSLRAVQG</sequence>
<dbReference type="InterPro" id="IPR002477">
    <property type="entry name" value="Peptidoglycan-bd-like"/>
</dbReference>
<dbReference type="PROSITE" id="PS52029">
    <property type="entry name" value="LD_TPASE"/>
    <property type="match status" value="1"/>
</dbReference>
<dbReference type="RefSeq" id="WP_073031502.1">
    <property type="nucleotide sequence ID" value="NZ_BMLR01000001.1"/>
</dbReference>
<evidence type="ECO:0000256" key="7">
    <source>
        <dbReference type="PROSITE-ProRule" id="PRU01373"/>
    </source>
</evidence>
<dbReference type="GO" id="GO:0004180">
    <property type="term" value="F:carboxypeptidase activity"/>
    <property type="evidence" value="ECO:0007669"/>
    <property type="project" value="UniProtKB-ARBA"/>
</dbReference>
<evidence type="ECO:0000256" key="3">
    <source>
        <dbReference type="ARBA" id="ARBA00022679"/>
    </source>
</evidence>
<dbReference type="SUPFAM" id="SSF47090">
    <property type="entry name" value="PGBD-like"/>
    <property type="match status" value="1"/>
</dbReference>
<dbReference type="InterPro" id="IPR036366">
    <property type="entry name" value="PGBDSf"/>
</dbReference>
<dbReference type="GO" id="GO:0071555">
    <property type="term" value="P:cell wall organization"/>
    <property type="evidence" value="ECO:0007669"/>
    <property type="project" value="UniProtKB-UniRule"/>
</dbReference>
<organism evidence="9 10">
    <name type="scientific">Roseovarius pacificus</name>
    <dbReference type="NCBI Taxonomy" id="337701"/>
    <lineage>
        <taxon>Bacteria</taxon>
        <taxon>Pseudomonadati</taxon>
        <taxon>Pseudomonadota</taxon>
        <taxon>Alphaproteobacteria</taxon>
        <taxon>Rhodobacterales</taxon>
        <taxon>Roseobacteraceae</taxon>
        <taxon>Roseovarius</taxon>
    </lineage>
</organism>
<dbReference type="PANTHER" id="PTHR41533">
    <property type="entry name" value="L,D-TRANSPEPTIDASE HI_1667-RELATED"/>
    <property type="match status" value="1"/>
</dbReference>
<dbReference type="InterPro" id="IPR045380">
    <property type="entry name" value="LD_TPept_scaffold_dom"/>
</dbReference>
<feature type="active site" description="Nucleophile" evidence="7">
    <location>
        <position position="448"/>
    </location>
</feature>
<evidence type="ECO:0000256" key="2">
    <source>
        <dbReference type="ARBA" id="ARBA00005992"/>
    </source>
</evidence>
<evidence type="ECO:0000256" key="6">
    <source>
        <dbReference type="ARBA" id="ARBA00023316"/>
    </source>
</evidence>
<feature type="active site" description="Proton donor/acceptor" evidence="7">
    <location>
        <position position="429"/>
    </location>
</feature>